<keyword evidence="1" id="KW-0472">Membrane</keyword>
<evidence type="ECO:0000256" key="1">
    <source>
        <dbReference type="SAM" id="Phobius"/>
    </source>
</evidence>
<gene>
    <name evidence="2" type="ORF">A3F00_03475</name>
</gene>
<protein>
    <submittedName>
        <fullName evidence="2">Uncharacterized protein</fullName>
    </submittedName>
</protein>
<feature type="transmembrane region" description="Helical" evidence="1">
    <location>
        <begin position="37"/>
        <end position="54"/>
    </location>
</feature>
<accession>A0A1F5KCM4</accession>
<dbReference type="AlphaFoldDB" id="A0A1F5KCM4"/>
<evidence type="ECO:0000313" key="2">
    <source>
        <dbReference type="EMBL" id="OGE38702.1"/>
    </source>
</evidence>
<evidence type="ECO:0000313" key="3">
    <source>
        <dbReference type="Proteomes" id="UP000176527"/>
    </source>
</evidence>
<feature type="transmembrane region" description="Helical" evidence="1">
    <location>
        <begin position="61"/>
        <end position="77"/>
    </location>
</feature>
<comment type="caution">
    <text evidence="2">The sequence shown here is derived from an EMBL/GenBank/DDBJ whole genome shotgun (WGS) entry which is preliminary data.</text>
</comment>
<organism evidence="2 3">
    <name type="scientific">Candidatus Daviesbacteria bacterium RIFCSPHIGHO2_12_FULL_37_11</name>
    <dbReference type="NCBI Taxonomy" id="1797777"/>
    <lineage>
        <taxon>Bacteria</taxon>
        <taxon>Candidatus Daviesiibacteriota</taxon>
    </lineage>
</organism>
<sequence>MTRLILKIIPALFSWGIFVYVILNVPYPESLTRADSFQLLSFFIPFFLSLIFSINLALNNILRSIFISFGIIILLVLKALDSLNLVSTGLTVLAVILLLSYFKRSSHLTPIKSGLTSGSFIPKLTRWQKRHLSS</sequence>
<dbReference type="Proteomes" id="UP000176527">
    <property type="component" value="Unassembled WGS sequence"/>
</dbReference>
<name>A0A1F5KCM4_9BACT</name>
<reference evidence="2 3" key="1">
    <citation type="journal article" date="2016" name="Nat. Commun.">
        <title>Thousands of microbial genomes shed light on interconnected biogeochemical processes in an aquifer system.</title>
        <authorList>
            <person name="Anantharaman K."/>
            <person name="Brown C.T."/>
            <person name="Hug L.A."/>
            <person name="Sharon I."/>
            <person name="Castelle C.J."/>
            <person name="Probst A.J."/>
            <person name="Thomas B.C."/>
            <person name="Singh A."/>
            <person name="Wilkins M.J."/>
            <person name="Karaoz U."/>
            <person name="Brodie E.L."/>
            <person name="Williams K.H."/>
            <person name="Hubbard S.S."/>
            <person name="Banfield J.F."/>
        </authorList>
    </citation>
    <scope>NUCLEOTIDE SEQUENCE [LARGE SCALE GENOMIC DNA]</scope>
</reference>
<keyword evidence="1" id="KW-0812">Transmembrane</keyword>
<proteinExistence type="predicted"/>
<feature type="transmembrane region" description="Helical" evidence="1">
    <location>
        <begin position="83"/>
        <end position="102"/>
    </location>
</feature>
<keyword evidence="1" id="KW-1133">Transmembrane helix</keyword>
<dbReference type="EMBL" id="MFDE01000014">
    <property type="protein sequence ID" value="OGE38702.1"/>
    <property type="molecule type" value="Genomic_DNA"/>
</dbReference>
<feature type="transmembrane region" description="Helical" evidence="1">
    <location>
        <begin position="5"/>
        <end position="25"/>
    </location>
</feature>